<dbReference type="RefSeq" id="WP_120705272.1">
    <property type="nucleotide sequence ID" value="NZ_CP032694.1"/>
</dbReference>
<dbReference type="Proteomes" id="UP000282195">
    <property type="component" value="Chromosome"/>
</dbReference>
<dbReference type="AlphaFoldDB" id="A0A387FXF2"/>
<dbReference type="KEGG" id="rjg:CCGE525_16760"/>
<proteinExistence type="predicted"/>
<name>A0A387FXF2_9HYPH</name>
<dbReference type="EMBL" id="CP032694">
    <property type="protein sequence ID" value="AYG60282.1"/>
    <property type="molecule type" value="Genomic_DNA"/>
</dbReference>
<sequence length="96" mass="10805">MKTREYAALLEDAANRIADMSRAEFQITLRRTALMLRNSAAVILDGDAEDAVASIADELGMTRNDMIRYIVNEWLEKNAYLPVRERDEDGEAEGIA</sequence>
<accession>A0A387FXF2</accession>
<gene>
    <name evidence="1" type="ORF">CCGE525_16760</name>
</gene>
<reference evidence="1 2" key="1">
    <citation type="submission" date="2018-10" db="EMBL/GenBank/DDBJ databases">
        <title>Rhizobium etli, R. leguminosarum and a new Rhizobium genospecies from Phaseolus dumosus.</title>
        <authorList>
            <person name="Ramirez-Puebla S.T."/>
            <person name="Rogel-Hernandez M.A."/>
            <person name="Guerrero G."/>
            <person name="Ormeno-Orrillo E."/>
            <person name="Martinez-Romero J.C."/>
            <person name="Negrete-Yankelevich S."/>
            <person name="Martinez-Romero E."/>
        </authorList>
    </citation>
    <scope>NUCLEOTIDE SEQUENCE [LARGE SCALE GENOMIC DNA]</scope>
    <source>
        <strain evidence="1 2">CCGE525</strain>
    </source>
</reference>
<dbReference type="OrthoDB" id="7950490at2"/>
<evidence type="ECO:0000313" key="2">
    <source>
        <dbReference type="Proteomes" id="UP000282195"/>
    </source>
</evidence>
<protein>
    <submittedName>
        <fullName evidence="1">CopG family transcriptional regulator</fullName>
    </submittedName>
</protein>
<evidence type="ECO:0000313" key="1">
    <source>
        <dbReference type="EMBL" id="AYG60282.1"/>
    </source>
</evidence>
<keyword evidence="2" id="KW-1185">Reference proteome</keyword>
<organism evidence="1 2">
    <name type="scientific">Rhizobium jaguaris</name>
    <dbReference type="NCBI Taxonomy" id="1312183"/>
    <lineage>
        <taxon>Bacteria</taxon>
        <taxon>Pseudomonadati</taxon>
        <taxon>Pseudomonadota</taxon>
        <taxon>Alphaproteobacteria</taxon>
        <taxon>Hyphomicrobiales</taxon>
        <taxon>Rhizobiaceae</taxon>
        <taxon>Rhizobium/Agrobacterium group</taxon>
        <taxon>Rhizobium</taxon>
    </lineage>
</organism>